<proteinExistence type="predicted"/>
<evidence type="ECO:0000313" key="2">
    <source>
        <dbReference type="Proteomes" id="UP000492821"/>
    </source>
</evidence>
<reference evidence="2" key="1">
    <citation type="journal article" date="2013" name="Genetics">
        <title>The draft genome and transcriptome of Panagrellus redivivus are shaped by the harsh demands of a free-living lifestyle.</title>
        <authorList>
            <person name="Srinivasan J."/>
            <person name="Dillman A.R."/>
            <person name="Macchietto M.G."/>
            <person name="Heikkinen L."/>
            <person name="Lakso M."/>
            <person name="Fracchia K.M."/>
            <person name="Antoshechkin I."/>
            <person name="Mortazavi A."/>
            <person name="Wong G."/>
            <person name="Sternberg P.W."/>
        </authorList>
    </citation>
    <scope>NUCLEOTIDE SEQUENCE [LARGE SCALE GENOMIC DNA]</scope>
    <source>
        <strain evidence="2">MT8872</strain>
    </source>
</reference>
<feature type="compositionally biased region" description="Basic and acidic residues" evidence="1">
    <location>
        <begin position="225"/>
        <end position="236"/>
    </location>
</feature>
<feature type="region of interest" description="Disordered" evidence="1">
    <location>
        <begin position="351"/>
        <end position="403"/>
    </location>
</feature>
<feature type="compositionally biased region" description="Low complexity" evidence="1">
    <location>
        <begin position="237"/>
        <end position="262"/>
    </location>
</feature>
<evidence type="ECO:0000313" key="3">
    <source>
        <dbReference type="WBParaSite" id="Pan_g6329.t1"/>
    </source>
</evidence>
<sequence>MRAFLAVAATRVPSKSSPLAVPSNKALMAASRAFSIKLGDTDDKLDPRAGQKPELTVEMMPPHTSADQTAPDMLNESDSDYVQIHTTTNGICELKPGDDGEITIAELEFLMPAPRALVLIKKNRKMLITPKNGIFNQPKCGWKAGKIVAVEKTKTMTESPPSFLDPSPPTLLVGLSQNRKREGSVGVFSNVPTPKRPKISAPSPVRERLTVVVKNDSFSVTEAQKVVKDSHAEAKFPENASSPEASATSSTSASTSPETESSMRASDSPNPDINMPSMTVPMETEVSSSDKPKLIEASTVPPATAPMSTPTPPVSYDNTAPTHIDEAPSHSVLSPTFVTIASKTLETSNTATHSTKIINPPPTFKDSNSANAPEHPRHPLITHPVPSKRTKTPPPSPKNLSRPAANCLKPFVDALKVPKPQKLTKAPVQRLSKTPSPPKLLPRNAKNLSPKPIRSPEISTKRRAPMNVTAPNGCHPSMATAGSMIERILEPKKFKRPVIQDRFTSQISQSSVPPKVIPVSINRDTLYILPDLATAAAPWIKVQNVPNLKALMRLPSFCSSCSVFTAKEFQEYAHLFLTAFGPLARYWGTDFVIDHLIFLRQMSHRDPEDIDRCALGTVLKAMESERGRCEACDYHSEDPVSRVLHIISDSHLLKNVTTGDIILLKGIMQFIKEAENYYRFMGFPM</sequence>
<dbReference type="AlphaFoldDB" id="A0A7E4W2E5"/>
<evidence type="ECO:0000256" key="1">
    <source>
        <dbReference type="SAM" id="MobiDB-lite"/>
    </source>
</evidence>
<feature type="region of interest" description="Disordered" evidence="1">
    <location>
        <begin position="224"/>
        <end position="292"/>
    </location>
</feature>
<keyword evidence="2" id="KW-1185">Reference proteome</keyword>
<feature type="region of interest" description="Disordered" evidence="1">
    <location>
        <begin position="421"/>
        <end position="457"/>
    </location>
</feature>
<dbReference type="Proteomes" id="UP000492821">
    <property type="component" value="Unassembled WGS sequence"/>
</dbReference>
<protein>
    <submittedName>
        <fullName evidence="3">SH3 domain-containing protein</fullName>
    </submittedName>
</protein>
<reference evidence="3" key="2">
    <citation type="submission" date="2020-10" db="UniProtKB">
        <authorList>
            <consortium name="WormBaseParasite"/>
        </authorList>
    </citation>
    <scope>IDENTIFICATION</scope>
</reference>
<accession>A0A7E4W2E5</accession>
<organism evidence="2 3">
    <name type="scientific">Panagrellus redivivus</name>
    <name type="common">Microworm</name>
    <dbReference type="NCBI Taxonomy" id="6233"/>
    <lineage>
        <taxon>Eukaryota</taxon>
        <taxon>Metazoa</taxon>
        <taxon>Ecdysozoa</taxon>
        <taxon>Nematoda</taxon>
        <taxon>Chromadorea</taxon>
        <taxon>Rhabditida</taxon>
        <taxon>Tylenchina</taxon>
        <taxon>Panagrolaimomorpha</taxon>
        <taxon>Panagrolaimoidea</taxon>
        <taxon>Panagrolaimidae</taxon>
        <taxon>Panagrellus</taxon>
    </lineage>
</organism>
<feature type="region of interest" description="Disordered" evidence="1">
    <location>
        <begin position="184"/>
        <end position="203"/>
    </location>
</feature>
<dbReference type="WBParaSite" id="Pan_g6329.t1">
    <property type="protein sequence ID" value="Pan_g6329.t1"/>
    <property type="gene ID" value="Pan_g6329"/>
</dbReference>
<name>A0A7E4W2E5_PANRE</name>